<evidence type="ECO:0000313" key="9">
    <source>
        <dbReference type="Proteomes" id="UP000031586"/>
    </source>
</evidence>
<dbReference type="PATRIC" id="fig|1229493.5.peg.6089"/>
<keyword evidence="5" id="KW-0012">Acyltransferase</keyword>
<dbReference type="Proteomes" id="UP000031586">
    <property type="component" value="Unassembled WGS sequence"/>
</dbReference>
<sequence>MMNTVLLDKAKHDRNRFNCGIEALNSYLKVMASQQAKKDNTRTFVLEDDNDNSHVIGFYTLTMTPIDLKALPDKLQKKHQSSTSGGLIARLAVDDRYKGKGFGEWLLIDALRKLLAASDSVAFPVVIVDAKDGAKHFYERYGFQAFHDTENKLFITIADVRASLG</sequence>
<comment type="caution">
    <text evidence="8">The sequence shown here is derived from an EMBL/GenBank/DDBJ whole genome shotgun (WGS) entry which is preliminary data.</text>
</comment>
<evidence type="ECO:0000259" key="7">
    <source>
        <dbReference type="Pfam" id="PF13508"/>
    </source>
</evidence>
<comment type="similarity">
    <text evidence="1">Belongs to the acetyltransferase family. GNAT subfamily.</text>
</comment>
<evidence type="ECO:0000256" key="2">
    <source>
        <dbReference type="ARBA" id="ARBA00022491"/>
    </source>
</evidence>
<comment type="catalytic activity">
    <reaction evidence="6">
        <text>glycyl-tRNA(Gly) + acetyl-CoA = N-acetylglycyl-tRNA(Gly) + CoA + H(+)</text>
        <dbReference type="Rhea" id="RHEA:81867"/>
        <dbReference type="Rhea" id="RHEA-COMP:9683"/>
        <dbReference type="Rhea" id="RHEA-COMP:19766"/>
        <dbReference type="ChEBI" id="CHEBI:15378"/>
        <dbReference type="ChEBI" id="CHEBI:57287"/>
        <dbReference type="ChEBI" id="CHEBI:57288"/>
        <dbReference type="ChEBI" id="CHEBI:78522"/>
        <dbReference type="ChEBI" id="CHEBI:232036"/>
    </reaction>
</comment>
<evidence type="ECO:0000313" key="8">
    <source>
        <dbReference type="EMBL" id="KIF54166.1"/>
    </source>
</evidence>
<dbReference type="PANTHER" id="PTHR36449:SF1">
    <property type="entry name" value="ACETYLTRANSFERASE"/>
    <property type="match status" value="1"/>
</dbReference>
<dbReference type="Gene3D" id="3.40.630.30">
    <property type="match status" value="1"/>
</dbReference>
<name>A0A0C1ZM60_9VIBR</name>
<keyword evidence="2" id="KW-0678">Repressor</keyword>
<dbReference type="PANTHER" id="PTHR36449">
    <property type="entry name" value="ACETYLTRANSFERASE-RELATED"/>
    <property type="match status" value="1"/>
</dbReference>
<evidence type="ECO:0000256" key="4">
    <source>
        <dbReference type="ARBA" id="ARBA00022679"/>
    </source>
</evidence>
<keyword evidence="3" id="KW-1277">Toxin-antitoxin system</keyword>
<evidence type="ECO:0000256" key="5">
    <source>
        <dbReference type="ARBA" id="ARBA00023315"/>
    </source>
</evidence>
<dbReference type="GO" id="GO:0016747">
    <property type="term" value="F:acyltransferase activity, transferring groups other than amino-acyl groups"/>
    <property type="evidence" value="ECO:0007669"/>
    <property type="project" value="InterPro"/>
</dbReference>
<dbReference type="InterPro" id="IPR000182">
    <property type="entry name" value="GNAT_dom"/>
</dbReference>
<dbReference type="EMBL" id="JPRD01000009">
    <property type="protein sequence ID" value="KIF54166.1"/>
    <property type="molecule type" value="Genomic_DNA"/>
</dbReference>
<dbReference type="AlphaFoldDB" id="A0A0C1ZM60"/>
<organism evidence="8 9">
    <name type="scientific">Vibrio owensii CAIM 1854 = LMG 25443</name>
    <dbReference type="NCBI Taxonomy" id="1229493"/>
    <lineage>
        <taxon>Bacteria</taxon>
        <taxon>Pseudomonadati</taxon>
        <taxon>Pseudomonadota</taxon>
        <taxon>Gammaproteobacteria</taxon>
        <taxon>Vibrionales</taxon>
        <taxon>Vibrionaceae</taxon>
        <taxon>Vibrio</taxon>
    </lineage>
</organism>
<evidence type="ECO:0000256" key="6">
    <source>
        <dbReference type="ARBA" id="ARBA00049880"/>
    </source>
</evidence>
<dbReference type="SUPFAM" id="SSF55729">
    <property type="entry name" value="Acyl-CoA N-acyltransferases (Nat)"/>
    <property type="match status" value="1"/>
</dbReference>
<protein>
    <submittedName>
        <fullName evidence="8">GCN5 family acetyltransferase</fullName>
    </submittedName>
</protein>
<evidence type="ECO:0000256" key="3">
    <source>
        <dbReference type="ARBA" id="ARBA00022649"/>
    </source>
</evidence>
<gene>
    <name evidence="8" type="ORF">H735_05010</name>
</gene>
<proteinExistence type="inferred from homology"/>
<dbReference type="Pfam" id="PF13508">
    <property type="entry name" value="Acetyltransf_7"/>
    <property type="match status" value="1"/>
</dbReference>
<keyword evidence="4 8" id="KW-0808">Transferase</keyword>
<dbReference type="RefSeq" id="WP_020198017.1">
    <property type="nucleotide sequence ID" value="NZ_BAOH01000190.1"/>
</dbReference>
<evidence type="ECO:0000256" key="1">
    <source>
        <dbReference type="ARBA" id="ARBA00009342"/>
    </source>
</evidence>
<feature type="domain" description="N-acetyltransferase" evidence="7">
    <location>
        <begin position="40"/>
        <end position="144"/>
    </location>
</feature>
<dbReference type="InterPro" id="IPR016181">
    <property type="entry name" value="Acyl_CoA_acyltransferase"/>
</dbReference>
<accession>A0A0C1ZM60</accession>
<reference evidence="8 9" key="1">
    <citation type="submission" date="2014-07" db="EMBL/GenBank/DDBJ databases">
        <title>Unique and conserved regions in Vibrio harveyi and related species in comparison with the shrimp pathogen Vibrio harveyi CAIM 1792.</title>
        <authorList>
            <person name="Espinoza-Valles I."/>
            <person name="Vora G."/>
            <person name="Leekitcharoenphon P."/>
            <person name="Ussery D."/>
            <person name="Hoj L."/>
            <person name="Gomez-Gil B."/>
        </authorList>
    </citation>
    <scope>NUCLEOTIDE SEQUENCE [LARGE SCALE GENOMIC DNA]</scope>
    <source>
        <strain evidence="9">CAIM 1854 / LMG 25443</strain>
    </source>
</reference>